<dbReference type="PRINTS" id="PR00929">
    <property type="entry name" value="ATHOOK"/>
</dbReference>
<dbReference type="InterPro" id="IPR000637">
    <property type="entry name" value="HMGI/Y_DNA-bd_CS"/>
</dbReference>
<feature type="compositionally biased region" description="Basic and acidic residues" evidence="5">
    <location>
        <begin position="468"/>
        <end position="478"/>
    </location>
</feature>
<sequence>MLVTVEDSEDELGLSPLRPLNVLSQLASPLRCATGPDIEAGSAAVSTGMQLRTAAADLFNTSSGDSGLSLYSLTANKSFVATDMGKKRRKTDDTESKRLRDRMMPERSQSSGAEGSTQLARENVLLPEGTQTTIEYSAVELETMLQQAGRDDPMAHHDTVVQEQEQHNTSSSIPWSLDPPSDARMSTASAERRTSPRQHSPPLALAEATRSQNTPNNAPSAESADVPLPQEQYKPRPSRSRSAQIQESVVDLGTTPEKAAKKRKRRTMTEIEDTQRDKDGLDEELKRRAREARKDDSSADKRSSASTGTAQTATTEKISDSQAPRSGHEPQSHHSTPPDSAPTPSAPTALPTTTDHRPGKTPPPPDIQIVIPRPRPSPTFATPKAPASASKRGPKSSRRSHTTIFEDHVGLTDRPDPSPNLRQQQAVRKRGRGRPRKTRPEEMVAEGQGGVEGQGEAEEEEDLIAMAEGDRIRKEKEVAAPTQRKRGRPRKEVPVPVAAPEEGPEKENAVVARAEEEDAPAVDRAVECRPSTPEREVEPPTTVEKAARPTHSPIRKSTPGGATFRVGLSKRQRIQPLLRVCKR</sequence>
<feature type="compositionally biased region" description="Basic and acidic residues" evidence="5">
    <location>
        <begin position="90"/>
        <end position="105"/>
    </location>
</feature>
<dbReference type="InterPro" id="IPR017956">
    <property type="entry name" value="AT_hook_DNA-bd_motif"/>
</dbReference>
<keyword evidence="2" id="KW-0677">Repeat</keyword>
<reference evidence="6" key="1">
    <citation type="journal article" date="2020" name="Stud. Mycol.">
        <title>101 Dothideomycetes genomes: a test case for predicting lifestyles and emergence of pathogens.</title>
        <authorList>
            <person name="Haridas S."/>
            <person name="Albert R."/>
            <person name="Binder M."/>
            <person name="Bloem J."/>
            <person name="Labutti K."/>
            <person name="Salamov A."/>
            <person name="Andreopoulos B."/>
            <person name="Baker S."/>
            <person name="Barry K."/>
            <person name="Bills G."/>
            <person name="Bluhm B."/>
            <person name="Cannon C."/>
            <person name="Castanera R."/>
            <person name="Culley D."/>
            <person name="Daum C."/>
            <person name="Ezra D."/>
            <person name="Gonzalez J."/>
            <person name="Henrissat B."/>
            <person name="Kuo A."/>
            <person name="Liang C."/>
            <person name="Lipzen A."/>
            <person name="Lutzoni F."/>
            <person name="Magnuson J."/>
            <person name="Mondo S."/>
            <person name="Nolan M."/>
            <person name="Ohm R."/>
            <person name="Pangilinan J."/>
            <person name="Park H.-J."/>
            <person name="Ramirez L."/>
            <person name="Alfaro M."/>
            <person name="Sun H."/>
            <person name="Tritt A."/>
            <person name="Yoshinaga Y."/>
            <person name="Zwiers L.-H."/>
            <person name="Turgeon B."/>
            <person name="Goodwin S."/>
            <person name="Spatafora J."/>
            <person name="Crous P."/>
            <person name="Grigoriev I."/>
        </authorList>
    </citation>
    <scope>NUCLEOTIDE SEQUENCE</scope>
    <source>
        <strain evidence="6">CBS 260.36</strain>
    </source>
</reference>
<feature type="compositionally biased region" description="Basic and acidic residues" evidence="5">
    <location>
        <begin position="404"/>
        <end position="416"/>
    </location>
</feature>
<evidence type="ECO:0000256" key="1">
    <source>
        <dbReference type="ARBA" id="ARBA00004123"/>
    </source>
</evidence>
<keyword evidence="4" id="KW-0539">Nucleus</keyword>
<dbReference type="OrthoDB" id="5404794at2759"/>
<comment type="subcellular location">
    <subcellularLocation>
        <location evidence="1">Nucleus</location>
    </subcellularLocation>
</comment>
<comment type="caution">
    <text evidence="6">The sequence shown here is derived from an EMBL/GenBank/DDBJ whole genome shotgun (WGS) entry which is preliminary data.</text>
</comment>
<accession>A0A9P4IS69</accession>
<dbReference type="EMBL" id="ML996092">
    <property type="protein sequence ID" value="KAF2149047.1"/>
    <property type="molecule type" value="Genomic_DNA"/>
</dbReference>
<gene>
    <name evidence="6" type="ORF">K461DRAFT_324479</name>
</gene>
<dbReference type="InterPro" id="IPR000116">
    <property type="entry name" value="HMGA"/>
</dbReference>
<evidence type="ECO:0000313" key="7">
    <source>
        <dbReference type="Proteomes" id="UP000799439"/>
    </source>
</evidence>
<dbReference type="PRINTS" id="PR00930">
    <property type="entry name" value="HIGHMOBLTYIY"/>
</dbReference>
<evidence type="ECO:0000256" key="4">
    <source>
        <dbReference type="ARBA" id="ARBA00023242"/>
    </source>
</evidence>
<evidence type="ECO:0000256" key="2">
    <source>
        <dbReference type="ARBA" id="ARBA00022737"/>
    </source>
</evidence>
<evidence type="ECO:0000313" key="6">
    <source>
        <dbReference type="EMBL" id="KAF2149047.1"/>
    </source>
</evidence>
<feature type="compositionally biased region" description="Polar residues" evidence="5">
    <location>
        <begin position="209"/>
        <end position="220"/>
    </location>
</feature>
<feature type="compositionally biased region" description="Basic and acidic residues" evidence="5">
    <location>
        <begin position="524"/>
        <end position="538"/>
    </location>
</feature>
<protein>
    <submittedName>
        <fullName evidence="6">Uncharacterized protein</fullName>
    </submittedName>
</protein>
<proteinExistence type="predicted"/>
<keyword evidence="3" id="KW-0238">DNA-binding</keyword>
<dbReference type="GO" id="GO:0006355">
    <property type="term" value="P:regulation of DNA-templated transcription"/>
    <property type="evidence" value="ECO:0007669"/>
    <property type="project" value="InterPro"/>
</dbReference>
<organism evidence="6 7">
    <name type="scientific">Myriangium duriaei CBS 260.36</name>
    <dbReference type="NCBI Taxonomy" id="1168546"/>
    <lineage>
        <taxon>Eukaryota</taxon>
        <taxon>Fungi</taxon>
        <taxon>Dikarya</taxon>
        <taxon>Ascomycota</taxon>
        <taxon>Pezizomycotina</taxon>
        <taxon>Dothideomycetes</taxon>
        <taxon>Dothideomycetidae</taxon>
        <taxon>Myriangiales</taxon>
        <taxon>Myriangiaceae</taxon>
        <taxon>Myriangium</taxon>
    </lineage>
</organism>
<dbReference type="PROSITE" id="PS00354">
    <property type="entry name" value="HMGI_Y"/>
    <property type="match status" value="1"/>
</dbReference>
<feature type="compositionally biased region" description="Basic and acidic residues" evidence="5">
    <location>
        <begin position="267"/>
        <end position="303"/>
    </location>
</feature>
<feature type="region of interest" description="Disordered" evidence="5">
    <location>
        <begin position="83"/>
        <end position="128"/>
    </location>
</feature>
<feature type="compositionally biased region" description="Basic residues" evidence="5">
    <location>
        <begin position="392"/>
        <end position="401"/>
    </location>
</feature>
<evidence type="ECO:0000256" key="5">
    <source>
        <dbReference type="SAM" id="MobiDB-lite"/>
    </source>
</evidence>
<keyword evidence="7" id="KW-1185">Reference proteome</keyword>
<name>A0A9P4IS69_9PEZI</name>
<feature type="region of interest" description="Disordered" evidence="5">
    <location>
        <begin position="160"/>
        <end position="569"/>
    </location>
</feature>
<dbReference type="GO" id="GO:0003677">
    <property type="term" value="F:DNA binding"/>
    <property type="evidence" value="ECO:0007669"/>
    <property type="project" value="UniProtKB-KW"/>
</dbReference>
<dbReference type="GO" id="GO:0005634">
    <property type="term" value="C:nucleus"/>
    <property type="evidence" value="ECO:0007669"/>
    <property type="project" value="UniProtKB-SubCell"/>
</dbReference>
<evidence type="ECO:0000256" key="3">
    <source>
        <dbReference type="ARBA" id="ARBA00023125"/>
    </source>
</evidence>
<dbReference type="Proteomes" id="UP000799439">
    <property type="component" value="Unassembled WGS sequence"/>
</dbReference>
<feature type="compositionally biased region" description="Low complexity" evidence="5">
    <location>
        <begin position="304"/>
        <end position="315"/>
    </location>
</feature>
<feature type="compositionally biased region" description="Polar residues" evidence="5">
    <location>
        <begin position="107"/>
        <end position="120"/>
    </location>
</feature>
<feature type="compositionally biased region" description="Basic residues" evidence="5">
    <location>
        <begin position="427"/>
        <end position="437"/>
    </location>
</feature>
<dbReference type="GO" id="GO:0000785">
    <property type="term" value="C:chromatin"/>
    <property type="evidence" value="ECO:0007669"/>
    <property type="project" value="InterPro"/>
</dbReference>
<dbReference type="AlphaFoldDB" id="A0A9P4IS69"/>